<dbReference type="Pfam" id="PF04454">
    <property type="entry name" value="Linocin_M18"/>
    <property type="match status" value="1"/>
</dbReference>
<dbReference type="Proteomes" id="UP001204562">
    <property type="component" value="Unassembled WGS sequence"/>
</dbReference>
<evidence type="ECO:0000256" key="1">
    <source>
        <dbReference type="ARBA" id="ARBA00033738"/>
    </source>
</evidence>
<protein>
    <recommendedName>
        <fullName evidence="4">Type 1 encapsulin shell protein</fullName>
    </recommendedName>
</protein>
<comment type="caution">
    <text evidence="6">The sequence shown here is derived from an EMBL/GenBank/DDBJ whole genome shotgun (WGS) entry which is preliminary data.</text>
</comment>
<proteinExistence type="inferred from homology"/>
<dbReference type="AlphaFoldDB" id="A0AAW5JKP9"/>
<dbReference type="NCBIfam" id="NF041155">
    <property type="entry name" value="encap_f1"/>
    <property type="match status" value="1"/>
</dbReference>
<reference evidence="5 7" key="1">
    <citation type="submission" date="2022-01" db="EMBL/GenBank/DDBJ databases">
        <title>Collection of gut derived symbiotic bacterial strains cultured from healthy donors.</title>
        <authorList>
            <person name="Lin H."/>
            <person name="Kohout C."/>
            <person name="Waligurski E."/>
            <person name="Pamer E.G."/>
        </authorList>
    </citation>
    <scope>NUCLEOTIDE SEQUENCE [LARGE SCALE GENOMIC DNA]</scope>
    <source>
        <strain evidence="5 7">DFI.3.7</strain>
    </source>
</reference>
<dbReference type="PANTHER" id="PTHR37165">
    <property type="entry name" value="PEPTIDASE U56 FAMILY"/>
    <property type="match status" value="1"/>
</dbReference>
<evidence type="ECO:0000256" key="4">
    <source>
        <dbReference type="ARBA" id="ARBA00050023"/>
    </source>
</evidence>
<dbReference type="InterPro" id="IPR051429">
    <property type="entry name" value="Encapsulin_nc"/>
</dbReference>
<keyword evidence="3" id="KW-1284">Encapsulin nanocompartment</keyword>
<evidence type="ECO:0000313" key="5">
    <source>
        <dbReference type="EMBL" id="MCG4525839.1"/>
    </source>
</evidence>
<evidence type="ECO:0000313" key="8">
    <source>
        <dbReference type="Proteomes" id="UP001204562"/>
    </source>
</evidence>
<accession>A0AAW5JKP9</accession>
<dbReference type="RefSeq" id="WP_238072926.1">
    <property type="nucleotide sequence ID" value="NZ_JAKNJB010000003.1"/>
</dbReference>
<dbReference type="EMBL" id="JANFYS010000003">
    <property type="protein sequence ID" value="MCQ4769387.1"/>
    <property type="molecule type" value="Genomic_DNA"/>
</dbReference>
<dbReference type="PANTHER" id="PTHR37165:SF1">
    <property type="entry name" value="TYPE 1 ENCAPSULIN SHELL PROTEIN"/>
    <property type="match status" value="1"/>
</dbReference>
<comment type="subcellular location">
    <subcellularLocation>
        <location evidence="1">Encapsulin nanocompartment</location>
    </subcellularLocation>
</comment>
<sequence>MDYLAREGAPIAPALWEKIDAAVIDNAKKHMVARRFLSLYGPLGPGASVVAVDSAAKDEALENGVGRITGRRLVELPQLYEDFSLLWRDLEEAQRMGYPVDLSAPAAAAQRAAKREDELILFGSQALGMEGLMNASGAFQIKRGDWRTGEDAYKDVAHGIAYLSSNSMLGRYALVLSPEVYLNLQRLVPNVGLLELDRIAKLVDGRVYPAGPYGAGKAVLVCAEPQYMDLAVGADLAVGYLEQKDLNHYFRILETVALRLKEPKAVVVFE</sequence>
<dbReference type="EMBL" id="JAKNJB010000003">
    <property type="protein sequence ID" value="MCG4525839.1"/>
    <property type="molecule type" value="Genomic_DNA"/>
</dbReference>
<dbReference type="GO" id="GO:0140737">
    <property type="term" value="C:encapsulin nanocompartment"/>
    <property type="evidence" value="ECO:0007669"/>
    <property type="project" value="UniProtKB-SubCell"/>
</dbReference>
<comment type="similarity">
    <text evidence="2">Belongs to the encapsulin family. Family 1 subfamily.</text>
</comment>
<dbReference type="Proteomes" id="UP001200313">
    <property type="component" value="Unassembled WGS sequence"/>
</dbReference>
<dbReference type="Gene3D" id="3.30.2400.30">
    <property type="match status" value="1"/>
</dbReference>
<keyword evidence="7" id="KW-1185">Reference proteome</keyword>
<organism evidence="6 8">
    <name type="scientific">Intestinimonas massiliensis</name>
    <name type="common">ex Afouda et al. 2020</name>
    <dbReference type="NCBI Taxonomy" id="1673721"/>
    <lineage>
        <taxon>Bacteria</taxon>
        <taxon>Bacillati</taxon>
        <taxon>Bacillota</taxon>
        <taxon>Clostridia</taxon>
        <taxon>Eubacteriales</taxon>
        <taxon>Intestinimonas</taxon>
    </lineage>
</organism>
<dbReference type="Gene3D" id="3.30.2320.10">
    <property type="entry name" value="hypothetical protein PF0899 domain"/>
    <property type="match status" value="1"/>
</dbReference>
<evidence type="ECO:0000313" key="7">
    <source>
        <dbReference type="Proteomes" id="UP001200313"/>
    </source>
</evidence>
<evidence type="ECO:0000313" key="6">
    <source>
        <dbReference type="EMBL" id="MCQ4769387.1"/>
    </source>
</evidence>
<dbReference type="PIRSF" id="PIRSF019254">
    <property type="entry name" value="CFP29"/>
    <property type="match status" value="1"/>
</dbReference>
<evidence type="ECO:0000256" key="3">
    <source>
        <dbReference type="ARBA" id="ARBA00033787"/>
    </source>
</evidence>
<gene>
    <name evidence="5" type="ORF">L0P79_01940</name>
    <name evidence="6" type="ORF">NE579_02755</name>
</gene>
<reference evidence="6" key="2">
    <citation type="submission" date="2022-06" db="EMBL/GenBank/DDBJ databases">
        <title>Isolation of gut microbiota from human fecal samples.</title>
        <authorList>
            <person name="Pamer E.G."/>
            <person name="Barat B."/>
            <person name="Waligurski E."/>
            <person name="Medina S."/>
            <person name="Paddock L."/>
            <person name="Mostad J."/>
        </authorList>
    </citation>
    <scope>NUCLEOTIDE SEQUENCE</scope>
    <source>
        <strain evidence="6">DFI.9.91</strain>
    </source>
</reference>
<dbReference type="InterPro" id="IPR007544">
    <property type="entry name" value="ENCAP"/>
</dbReference>
<name>A0AAW5JKP9_9FIRM</name>
<evidence type="ECO:0000256" key="2">
    <source>
        <dbReference type="ARBA" id="ARBA00033743"/>
    </source>
</evidence>